<dbReference type="EMBL" id="AFYH01111832">
    <property type="status" value="NOT_ANNOTATED_CDS"/>
    <property type="molecule type" value="Genomic_DNA"/>
</dbReference>
<accession>H3AQK3</accession>
<evidence type="ECO:0000256" key="9">
    <source>
        <dbReference type="ARBA" id="ARBA00041518"/>
    </source>
</evidence>
<dbReference type="EMBL" id="AFYH01111827">
    <property type="status" value="NOT_ANNOTATED_CDS"/>
    <property type="molecule type" value="Genomic_DNA"/>
</dbReference>
<protein>
    <recommendedName>
        <fullName evidence="8">Centrosomal protein CCDC61</fullName>
    </recommendedName>
    <alternativeName>
        <fullName evidence="9">Coiled-coil domain-containing protein 61</fullName>
    </alternativeName>
    <alternativeName>
        <fullName evidence="10">VFL3 homolog</fullName>
    </alternativeName>
</protein>
<dbReference type="CDD" id="cd22284">
    <property type="entry name" value="HD_CCDC61_N"/>
    <property type="match status" value="1"/>
</dbReference>
<dbReference type="EMBL" id="AFYH01111828">
    <property type="status" value="NOT_ANNOTATED_CDS"/>
    <property type="molecule type" value="Genomic_DNA"/>
</dbReference>
<organism evidence="13 14">
    <name type="scientific">Latimeria chalumnae</name>
    <name type="common">Coelacanth</name>
    <dbReference type="NCBI Taxonomy" id="7897"/>
    <lineage>
        <taxon>Eukaryota</taxon>
        <taxon>Metazoa</taxon>
        <taxon>Chordata</taxon>
        <taxon>Craniata</taxon>
        <taxon>Vertebrata</taxon>
        <taxon>Euteleostomi</taxon>
        <taxon>Coelacanthiformes</taxon>
        <taxon>Coelacanthidae</taxon>
        <taxon>Latimeria</taxon>
    </lineage>
</organism>
<comment type="subcellular location">
    <subcellularLocation>
        <location evidence="1">Cytoplasm</location>
        <location evidence="1">Cytoskeleton</location>
        <location evidence="1">Cilium basal body</location>
    </subcellularLocation>
    <subcellularLocation>
        <location evidence="2">Cytoplasm</location>
        <location evidence="2">Cytoskeleton</location>
        <location evidence="2">Microtubule organizing center</location>
        <location evidence="2">Centrosome</location>
        <location evidence="2">Centriolar satellite</location>
    </subcellularLocation>
</comment>
<feature type="coiled-coil region" evidence="11">
    <location>
        <begin position="169"/>
        <end position="275"/>
    </location>
</feature>
<keyword evidence="14" id="KW-1185">Reference proteome</keyword>
<dbReference type="AlphaFoldDB" id="H3AQK3"/>
<evidence type="ECO:0000256" key="6">
    <source>
        <dbReference type="ARBA" id="ARBA00023273"/>
    </source>
</evidence>
<evidence type="ECO:0000256" key="4">
    <source>
        <dbReference type="ARBA" id="ARBA00023054"/>
    </source>
</evidence>
<dbReference type="EMBL" id="AFYH01111830">
    <property type="status" value="NOT_ANNOTATED_CDS"/>
    <property type="molecule type" value="Genomic_DNA"/>
</dbReference>
<dbReference type="EMBL" id="AFYH01111831">
    <property type="status" value="NOT_ANNOTATED_CDS"/>
    <property type="molecule type" value="Genomic_DNA"/>
</dbReference>
<keyword evidence="3" id="KW-0963">Cytoplasm</keyword>
<dbReference type="PANTHER" id="PTHR22691:SF1">
    <property type="entry name" value="CENTROSOMAL PROTEIN CCDC61"/>
    <property type="match status" value="1"/>
</dbReference>
<proteinExistence type="inferred from homology"/>
<evidence type="ECO:0000256" key="5">
    <source>
        <dbReference type="ARBA" id="ARBA00023212"/>
    </source>
</evidence>
<feature type="compositionally biased region" description="Low complexity" evidence="12">
    <location>
        <begin position="421"/>
        <end position="439"/>
    </location>
</feature>
<evidence type="ECO:0000256" key="11">
    <source>
        <dbReference type="SAM" id="Coils"/>
    </source>
</evidence>
<feature type="compositionally biased region" description="Polar residues" evidence="12">
    <location>
        <begin position="345"/>
        <end position="357"/>
    </location>
</feature>
<feature type="compositionally biased region" description="Polar residues" evidence="12">
    <location>
        <begin position="284"/>
        <end position="295"/>
    </location>
</feature>
<dbReference type="InParanoid" id="H3AQK3"/>
<dbReference type="STRING" id="7897.ENSLACP00000011924"/>
<reference evidence="14" key="1">
    <citation type="submission" date="2011-08" db="EMBL/GenBank/DDBJ databases">
        <title>The draft genome of Latimeria chalumnae.</title>
        <authorList>
            <person name="Di Palma F."/>
            <person name="Alfoldi J."/>
            <person name="Johnson J."/>
            <person name="Berlin A."/>
            <person name="Gnerre S."/>
            <person name="Jaffe D."/>
            <person name="MacCallum I."/>
            <person name="Young S."/>
            <person name="Walker B.J."/>
            <person name="Lander E."/>
            <person name="Lindblad-Toh K."/>
        </authorList>
    </citation>
    <scope>NUCLEOTIDE SEQUENCE [LARGE SCALE GENOMIC DNA]</scope>
    <source>
        <strain evidence="14">Wild caught</strain>
    </source>
</reference>
<dbReference type="HOGENOM" id="CLU_038746_1_0_1"/>
<evidence type="ECO:0000256" key="12">
    <source>
        <dbReference type="SAM" id="MobiDB-lite"/>
    </source>
</evidence>
<dbReference type="eggNOG" id="ENOG502QRAS">
    <property type="taxonomic scope" value="Eukaryota"/>
</dbReference>
<dbReference type="GO" id="GO:0034451">
    <property type="term" value="C:centriolar satellite"/>
    <property type="evidence" value="ECO:0007669"/>
    <property type="project" value="UniProtKB-SubCell"/>
</dbReference>
<feature type="region of interest" description="Disordered" evidence="12">
    <location>
        <begin position="280"/>
        <end position="504"/>
    </location>
</feature>
<dbReference type="GO" id="GO:0036064">
    <property type="term" value="C:ciliary basal body"/>
    <property type="evidence" value="ECO:0007669"/>
    <property type="project" value="TreeGrafter"/>
</dbReference>
<feature type="compositionally biased region" description="Basic and acidic residues" evidence="12">
    <location>
        <begin position="296"/>
        <end position="305"/>
    </location>
</feature>
<dbReference type="FunCoup" id="H3AQK3">
    <property type="interactions" value="642"/>
</dbReference>
<evidence type="ECO:0000256" key="2">
    <source>
        <dbReference type="ARBA" id="ARBA00004607"/>
    </source>
</evidence>
<name>H3AQK3_LATCH</name>
<gene>
    <name evidence="13" type="primary">CCDC61</name>
</gene>
<reference evidence="13" key="3">
    <citation type="submission" date="2025-09" db="UniProtKB">
        <authorList>
            <consortium name="Ensembl"/>
        </authorList>
    </citation>
    <scope>IDENTIFICATION</scope>
</reference>
<comment type="similarity">
    <text evidence="7">Belongs to the CCDC61 family.</text>
</comment>
<dbReference type="OMA" id="PMKEYSS"/>
<sequence length="528" mass="59755">MDEGLSVQSDYPFRGADHIVRMSVHGDLLEVEVEDKLTADQWRGEFDAALIEDLTHKTGNFKQFSIFCSMLESAIIKSSESVTLDLLTYTDLECLRSRKVGAGPRILSAAKSTALSNKRYLILIYSVEFDRIHYPMPLPYVGKPDPVMLQRVIRELKHELTALKSKGAKDYREAEIRRLRAELERAVDEKQEVESALLRLQEEAKPSNKGGVVKEVKILKKIVQNLEEELMKERTKHQRSASKRSQENRQLLEELEELKASERNLRVRVKSLTNELALYKKGSGSRSQARCTSGLRTREERHSSSQDRSGQWAASRERSLSRERSSRRTGSRERSTSRESRTGSCSHFSRQFTSPTGTRLPRFDPTAYVKDKERKQREAEVKNMRKIRREIGTPNSAERGCPRSNGGSAGKTQLGARGKGRSSSVESLRSRRSYTSSTSEYEDASEPVLSSSGRRRGRRAMRPLGPSSLNSPGASRAQAAARKRLASTPTRSQRTEKENLFDPSADLSEIDARLQALQDYMKNLDTRT</sequence>
<feature type="compositionally biased region" description="Basic and acidic residues" evidence="12">
    <location>
        <begin position="315"/>
        <end position="341"/>
    </location>
</feature>
<dbReference type="Bgee" id="ENSLACG00000010495">
    <property type="expression patterns" value="Expressed in chordate pharynx and 6 other cell types or tissues"/>
</dbReference>
<evidence type="ECO:0000256" key="3">
    <source>
        <dbReference type="ARBA" id="ARBA00022490"/>
    </source>
</evidence>
<dbReference type="Proteomes" id="UP000008672">
    <property type="component" value="Unassembled WGS sequence"/>
</dbReference>
<evidence type="ECO:0000256" key="7">
    <source>
        <dbReference type="ARBA" id="ARBA00038217"/>
    </source>
</evidence>
<evidence type="ECO:0000256" key="1">
    <source>
        <dbReference type="ARBA" id="ARBA00004120"/>
    </source>
</evidence>
<dbReference type="Ensembl" id="ENSLACT00000012015.1">
    <property type="protein sequence ID" value="ENSLACP00000011924.1"/>
    <property type="gene ID" value="ENSLACG00000010495.1"/>
</dbReference>
<evidence type="ECO:0000313" key="13">
    <source>
        <dbReference type="Ensembl" id="ENSLACP00000011924.1"/>
    </source>
</evidence>
<feature type="compositionally biased region" description="Basic and acidic residues" evidence="12">
    <location>
        <begin position="369"/>
        <end position="383"/>
    </location>
</feature>
<dbReference type="GeneTree" id="ENSGT00940000154133"/>
<evidence type="ECO:0000256" key="8">
    <source>
        <dbReference type="ARBA" id="ARBA00040683"/>
    </source>
</evidence>
<evidence type="ECO:0000313" key="14">
    <source>
        <dbReference type="Proteomes" id="UP000008672"/>
    </source>
</evidence>
<reference evidence="13" key="2">
    <citation type="submission" date="2025-08" db="UniProtKB">
        <authorList>
            <consortium name="Ensembl"/>
        </authorList>
    </citation>
    <scope>IDENTIFICATION</scope>
</reference>
<evidence type="ECO:0000256" key="10">
    <source>
        <dbReference type="ARBA" id="ARBA00042326"/>
    </source>
</evidence>
<dbReference type="EMBL" id="AFYH01111829">
    <property type="status" value="NOT_ANNOTATED_CDS"/>
    <property type="molecule type" value="Genomic_DNA"/>
</dbReference>
<keyword evidence="6" id="KW-0966">Cell projection</keyword>
<dbReference type="PANTHER" id="PTHR22691">
    <property type="entry name" value="YEAST SPT2-RELATED"/>
    <property type="match status" value="1"/>
</dbReference>
<keyword evidence="4 11" id="KW-0175">Coiled coil</keyword>
<keyword evidence="5" id="KW-0206">Cytoskeleton</keyword>
<dbReference type="InterPro" id="IPR049733">
    <property type="entry name" value="CCDC61_N"/>
</dbReference>